<accession>A0A0K6GA99</accession>
<feature type="transmembrane region" description="Helical" evidence="1">
    <location>
        <begin position="218"/>
        <end position="242"/>
    </location>
</feature>
<organism evidence="3 4">
    <name type="scientific">Rhizoctonia solani</name>
    <dbReference type="NCBI Taxonomy" id="456999"/>
    <lineage>
        <taxon>Eukaryota</taxon>
        <taxon>Fungi</taxon>
        <taxon>Dikarya</taxon>
        <taxon>Basidiomycota</taxon>
        <taxon>Agaricomycotina</taxon>
        <taxon>Agaricomycetes</taxon>
        <taxon>Cantharellales</taxon>
        <taxon>Ceratobasidiaceae</taxon>
        <taxon>Rhizoctonia</taxon>
    </lineage>
</organism>
<protein>
    <submittedName>
        <fullName evidence="3">Protein peg1 [Schizosaccharomyces pombe 972h-]</fullName>
    </submittedName>
</protein>
<evidence type="ECO:0000256" key="1">
    <source>
        <dbReference type="SAM" id="Phobius"/>
    </source>
</evidence>
<feature type="transmembrane region" description="Helical" evidence="1">
    <location>
        <begin position="156"/>
        <end position="180"/>
    </location>
</feature>
<evidence type="ECO:0000313" key="4">
    <source>
        <dbReference type="Proteomes" id="UP000044841"/>
    </source>
</evidence>
<feature type="domain" description="DUF6535" evidence="2">
    <location>
        <begin position="63"/>
        <end position="243"/>
    </location>
</feature>
<sequence length="910" mass="102012">MPLFYPTYLSGGSKKPPNLNFDLLSGPEIVLQPQPPNSTPSVSPATQMQDEYGAEMGKEARVWKVYVKETNRADTELVDGWNKSLDVILVFAALFSAISTAFLIESSQKLQEDPADVTAQTLLAISQALSVLVNTTRTTVEPPSSDTGNTFSPSRIMVAVNTLWYLSLSLSVATSLLAMLAKDWCHSFMAGRTGHPYDQTVRRQQKWMLIEKWKMQELIMVLPSLIHLSVLLFAIGLCIYVWELNKSAAWPVICVTGTSVGFYLWSSIQASITEYFPYTTVISRFCRSDWLSEVHKRPYIAAARVISKILKFNHNNNTFSSFGNLADRIGAWYKTLDGWADDTEATLPPRIPESPSQDDHTHQDKLITLALHWLVTSCETPTAIDTALQAIAGAHARTYREPLEKCGAALQISKRLVTGSIYKSTDQHIVSLYVRALSFLGSKPSQAVSTQANPHTLGNVQVAVWDLQARYDKNVALLIADGKFVPHDQNIEALSIGSSMALHILQRLNGFEQEHNSLSEAIWQLLDDTSLHPAALESLLNASQLLSTCMIDFGALVQLIDCLVILADGWGASSSSTSRPHFPSQQTALFCAYLLGQNINKRLTAITQNLSFSSPEFAWEMLQYINADYPKKLLSSTILGKISSHIVKLLTWPDLYYFREPHNNQNVVNQDKRVNIKKLLVSLSETKVIGRRFSNAILDFLDKVLKEKRFKEDSALFSQAHLLVAEILLSSQPGELRNSLFIRLSYLPFPRLSAELVRMLESHDIIPLLEQASGAAEEELQIYAISLLWLLCALESYASPNNKNIRKRLSAQLRKCATWGDPTAMKRALGYQLRHYWFTLNKSKPWDDLNRCQEYLSNVFECVVEANDHITPITGEAIGDELPEIWKRLDEHNEGAKYRGLASFTDYSSL</sequence>
<keyword evidence="1" id="KW-0812">Transmembrane</keyword>
<dbReference type="AlphaFoldDB" id="A0A0K6GA99"/>
<keyword evidence="4" id="KW-1185">Reference proteome</keyword>
<dbReference type="Proteomes" id="UP000044841">
    <property type="component" value="Unassembled WGS sequence"/>
</dbReference>
<keyword evidence="1" id="KW-1133">Transmembrane helix</keyword>
<name>A0A0K6GA99_9AGAM</name>
<evidence type="ECO:0000259" key="2">
    <source>
        <dbReference type="Pfam" id="PF20153"/>
    </source>
</evidence>
<feature type="transmembrane region" description="Helical" evidence="1">
    <location>
        <begin position="248"/>
        <end position="265"/>
    </location>
</feature>
<evidence type="ECO:0000313" key="3">
    <source>
        <dbReference type="EMBL" id="CUA75309.1"/>
    </source>
</evidence>
<dbReference type="Pfam" id="PF20153">
    <property type="entry name" value="DUF6535"/>
    <property type="match status" value="1"/>
</dbReference>
<gene>
    <name evidence="3" type="ORF">RSOLAG22IIIB_11636</name>
</gene>
<feature type="transmembrane region" description="Helical" evidence="1">
    <location>
        <begin position="87"/>
        <end position="105"/>
    </location>
</feature>
<proteinExistence type="predicted"/>
<keyword evidence="1" id="KW-0472">Membrane</keyword>
<dbReference type="EMBL" id="CYGV01001527">
    <property type="protein sequence ID" value="CUA75309.1"/>
    <property type="molecule type" value="Genomic_DNA"/>
</dbReference>
<reference evidence="3 4" key="1">
    <citation type="submission" date="2015-07" db="EMBL/GenBank/DDBJ databases">
        <authorList>
            <person name="Noorani M."/>
        </authorList>
    </citation>
    <scope>NUCLEOTIDE SEQUENCE [LARGE SCALE GENOMIC DNA]</scope>
    <source>
        <strain evidence="3">BBA 69670</strain>
    </source>
</reference>
<dbReference type="InterPro" id="IPR045338">
    <property type="entry name" value="DUF6535"/>
</dbReference>